<dbReference type="Pfam" id="PF00386">
    <property type="entry name" value="C1q"/>
    <property type="match status" value="1"/>
</dbReference>
<reference evidence="4 5" key="1">
    <citation type="submission" date="2020-06" db="EMBL/GenBank/DDBJ databases">
        <authorList>
            <person name="Li R."/>
            <person name="Bekaert M."/>
        </authorList>
    </citation>
    <scope>NUCLEOTIDE SEQUENCE [LARGE SCALE GENOMIC DNA]</scope>
    <source>
        <strain evidence="5">wild</strain>
    </source>
</reference>
<dbReference type="InterPro" id="IPR050392">
    <property type="entry name" value="Collagen/C1q_domain"/>
</dbReference>
<dbReference type="Gene3D" id="2.60.120.40">
    <property type="match status" value="1"/>
</dbReference>
<dbReference type="InterPro" id="IPR001073">
    <property type="entry name" value="C1q_dom"/>
</dbReference>
<dbReference type="PROSITE" id="PS50871">
    <property type="entry name" value="C1Q"/>
    <property type="match status" value="1"/>
</dbReference>
<accession>A0A6J8DKS9</accession>
<organism evidence="4 5">
    <name type="scientific">Mytilus coruscus</name>
    <name type="common">Sea mussel</name>
    <dbReference type="NCBI Taxonomy" id="42192"/>
    <lineage>
        <taxon>Eukaryota</taxon>
        <taxon>Metazoa</taxon>
        <taxon>Spiralia</taxon>
        <taxon>Lophotrochozoa</taxon>
        <taxon>Mollusca</taxon>
        <taxon>Bivalvia</taxon>
        <taxon>Autobranchia</taxon>
        <taxon>Pteriomorphia</taxon>
        <taxon>Mytilida</taxon>
        <taxon>Mytiloidea</taxon>
        <taxon>Mytilidae</taxon>
        <taxon>Mytilinae</taxon>
        <taxon>Mytilus</taxon>
    </lineage>
</organism>
<feature type="domain" description="C1q" evidence="3">
    <location>
        <begin position="4"/>
        <end position="139"/>
    </location>
</feature>
<dbReference type="Proteomes" id="UP000507470">
    <property type="component" value="Unassembled WGS sequence"/>
</dbReference>
<dbReference type="PRINTS" id="PR00007">
    <property type="entry name" value="COMPLEMNTC1Q"/>
</dbReference>
<keyword evidence="5" id="KW-1185">Reference proteome</keyword>
<dbReference type="EMBL" id="CACVKT020007551">
    <property type="protein sequence ID" value="CAC5408525.1"/>
    <property type="molecule type" value="Genomic_DNA"/>
</dbReference>
<sequence>MREHEEKLSAFAASVTDRQTLGAGQIIKFNKVWTNVNNDYHPSTGVNTAPKPGLYQFSCTVMTPHNQALRVFLWKNDKKTVGVYPGNSGYNMGTLNMILELNKGDKVYIKQWGSEKSIWSEPASNFFFKINELNSQNSYPFMRYSLRTQCSTLTISYVLKQNSNLNHGIEMLPKSPSSAWTNFTLICILLAGDVQLNPGPSRASKSISGLEQKQQNLRILMINCQSIRNKRSELNESVEYIKPNIIIGCESWLANEHRTAEIFTNGYNKNVFRKDRNKNGGRRIPCSP</sequence>
<proteinExistence type="predicted"/>
<comment type="subcellular location">
    <subcellularLocation>
        <location evidence="1">Secreted</location>
    </subcellularLocation>
</comment>
<evidence type="ECO:0000259" key="3">
    <source>
        <dbReference type="PROSITE" id="PS50871"/>
    </source>
</evidence>
<evidence type="ECO:0000313" key="4">
    <source>
        <dbReference type="EMBL" id="CAC5408525.1"/>
    </source>
</evidence>
<dbReference type="SUPFAM" id="SSF49842">
    <property type="entry name" value="TNF-like"/>
    <property type="match status" value="1"/>
</dbReference>
<dbReference type="Gene3D" id="3.60.10.10">
    <property type="entry name" value="Endonuclease/exonuclease/phosphatase"/>
    <property type="match status" value="1"/>
</dbReference>
<evidence type="ECO:0000313" key="5">
    <source>
        <dbReference type="Proteomes" id="UP000507470"/>
    </source>
</evidence>
<dbReference type="PANTHER" id="PTHR15427">
    <property type="entry name" value="EMILIN ELASTIN MICROFIBRIL INTERFACE-LOCATED PROTEIN ELASTIN MICROFIBRIL INTERFACER"/>
    <property type="match status" value="1"/>
</dbReference>
<dbReference type="OrthoDB" id="6100311at2759"/>
<dbReference type="AlphaFoldDB" id="A0A6J8DKS9"/>
<dbReference type="GO" id="GO:0005576">
    <property type="term" value="C:extracellular region"/>
    <property type="evidence" value="ECO:0007669"/>
    <property type="project" value="UniProtKB-SubCell"/>
</dbReference>
<dbReference type="InterPro" id="IPR036691">
    <property type="entry name" value="Endo/exonu/phosph_ase_sf"/>
</dbReference>
<evidence type="ECO:0000256" key="1">
    <source>
        <dbReference type="ARBA" id="ARBA00004613"/>
    </source>
</evidence>
<dbReference type="PANTHER" id="PTHR15427:SF50">
    <property type="entry name" value="COMPLEMENT C1Q TUMOR NECROSIS FACTOR-RELATED PROTEIN 2-LIKE"/>
    <property type="match status" value="1"/>
</dbReference>
<name>A0A6J8DKS9_MYTCO</name>
<dbReference type="SMART" id="SM00110">
    <property type="entry name" value="C1Q"/>
    <property type="match status" value="1"/>
</dbReference>
<keyword evidence="2" id="KW-0964">Secreted</keyword>
<protein>
    <recommendedName>
        <fullName evidence="3">C1q domain-containing protein</fullName>
    </recommendedName>
</protein>
<gene>
    <name evidence="4" type="ORF">MCOR_41909</name>
</gene>
<evidence type="ECO:0000256" key="2">
    <source>
        <dbReference type="ARBA" id="ARBA00022525"/>
    </source>
</evidence>
<dbReference type="InterPro" id="IPR008983">
    <property type="entry name" value="Tumour_necrosis_fac-like_dom"/>
</dbReference>